<proteinExistence type="predicted"/>
<keyword evidence="8" id="KW-0496">Mitochondrion</keyword>
<evidence type="ECO:0000256" key="4">
    <source>
        <dbReference type="ARBA" id="ARBA00022490"/>
    </source>
</evidence>
<dbReference type="FunFam" id="1.10.167.10:FF:000022">
    <property type="entry name" value="A-kinase anchor protein 10, mitochondrial"/>
    <property type="match status" value="1"/>
</dbReference>
<evidence type="ECO:0000256" key="2">
    <source>
        <dbReference type="ARBA" id="ARBA00004370"/>
    </source>
</evidence>
<dbReference type="GO" id="GO:0005886">
    <property type="term" value="C:plasma membrane"/>
    <property type="evidence" value="ECO:0007669"/>
    <property type="project" value="TreeGrafter"/>
</dbReference>
<evidence type="ECO:0000313" key="17">
    <source>
        <dbReference type="Proteomes" id="UP000472268"/>
    </source>
</evidence>
<keyword evidence="17" id="KW-1185">Reference proteome</keyword>
<feature type="compositionally biased region" description="Basic and acidic residues" evidence="14">
    <location>
        <begin position="32"/>
        <end position="43"/>
    </location>
</feature>
<keyword evidence="4" id="KW-0963">Cytoplasm</keyword>
<dbReference type="PANTHER" id="PTHR13155">
    <property type="entry name" value="A-KINASE ANCHOR PROTEINS"/>
    <property type="match status" value="1"/>
</dbReference>
<dbReference type="GO" id="GO:0005739">
    <property type="term" value="C:mitochondrion"/>
    <property type="evidence" value="ECO:0007669"/>
    <property type="project" value="UniProtKB-SubCell"/>
</dbReference>
<evidence type="ECO:0000256" key="7">
    <source>
        <dbReference type="ARBA" id="ARBA00022946"/>
    </source>
</evidence>
<dbReference type="InterPro" id="IPR044926">
    <property type="entry name" value="RGS_subdomain_2"/>
</dbReference>
<evidence type="ECO:0000256" key="8">
    <source>
        <dbReference type="ARBA" id="ARBA00023128"/>
    </source>
</evidence>
<dbReference type="FunFam" id="1.10.167.10:FF:000005">
    <property type="entry name" value="Putative A-kinase anchor protein 10 mitochondrial"/>
    <property type="match status" value="1"/>
</dbReference>
<dbReference type="GO" id="GO:0051018">
    <property type="term" value="F:protein kinase A binding"/>
    <property type="evidence" value="ECO:0007669"/>
    <property type="project" value="InterPro"/>
</dbReference>
<dbReference type="CDD" id="cd12804">
    <property type="entry name" value="AKAP10_AKB"/>
    <property type="match status" value="1"/>
</dbReference>
<dbReference type="InterPro" id="IPR052246">
    <property type="entry name" value="Cell_Polariz_PKAAnc"/>
</dbReference>
<dbReference type="SMART" id="SM00315">
    <property type="entry name" value="RGS"/>
    <property type="match status" value="2"/>
</dbReference>
<keyword evidence="7" id="KW-0809">Transit peptide</keyword>
<gene>
    <name evidence="16" type="primary">AKAP10</name>
</gene>
<evidence type="ECO:0000256" key="1">
    <source>
        <dbReference type="ARBA" id="ARBA00004173"/>
    </source>
</evidence>
<evidence type="ECO:0000256" key="5">
    <source>
        <dbReference type="ARBA" id="ARBA00022553"/>
    </source>
</evidence>
<name>A0A673V9D2_SURSU</name>
<evidence type="ECO:0000256" key="12">
    <source>
        <dbReference type="ARBA" id="ARBA00076307"/>
    </source>
</evidence>
<dbReference type="Pfam" id="PF00615">
    <property type="entry name" value="RGS"/>
    <property type="match status" value="2"/>
</dbReference>
<feature type="domain" description="RGS" evidence="15">
    <location>
        <begin position="378"/>
        <end position="493"/>
    </location>
</feature>
<dbReference type="Ensembl" id="ENSSSUT00005038218.1">
    <property type="protein sequence ID" value="ENSSSUP00005033519.1"/>
    <property type="gene ID" value="ENSSSUG00005021506.1"/>
</dbReference>
<evidence type="ECO:0000313" key="16">
    <source>
        <dbReference type="Ensembl" id="ENSSSUP00005033519.1"/>
    </source>
</evidence>
<organism evidence="16 17">
    <name type="scientific">Suricata suricatta</name>
    <name type="common">Meerkat</name>
    <dbReference type="NCBI Taxonomy" id="37032"/>
    <lineage>
        <taxon>Eukaryota</taxon>
        <taxon>Metazoa</taxon>
        <taxon>Chordata</taxon>
        <taxon>Craniata</taxon>
        <taxon>Vertebrata</taxon>
        <taxon>Euteleostomi</taxon>
        <taxon>Mammalia</taxon>
        <taxon>Eutheria</taxon>
        <taxon>Laurasiatheria</taxon>
        <taxon>Carnivora</taxon>
        <taxon>Feliformia</taxon>
        <taxon>Herpestidae</taxon>
        <taxon>Suricata</taxon>
    </lineage>
</organism>
<dbReference type="CDD" id="cd08735">
    <property type="entry name" value="RGS_AKAP2_1"/>
    <property type="match status" value="1"/>
</dbReference>
<feature type="region of interest" description="Disordered" evidence="14">
    <location>
        <begin position="1"/>
        <end position="56"/>
    </location>
</feature>
<protein>
    <recommendedName>
        <fullName evidence="11">A-kinase anchor protein 10, mitochondrial</fullName>
    </recommendedName>
    <alternativeName>
        <fullName evidence="12">Dual specificity A kinase-anchoring protein 2</fullName>
    </alternativeName>
    <alternativeName>
        <fullName evidence="13">Protein kinase A-anchoring protein 10</fullName>
    </alternativeName>
</protein>
<evidence type="ECO:0000259" key="15">
    <source>
        <dbReference type="PROSITE" id="PS50132"/>
    </source>
</evidence>
<dbReference type="GO" id="GO:0008104">
    <property type="term" value="P:intracellular protein localization"/>
    <property type="evidence" value="ECO:0007669"/>
    <property type="project" value="TreeGrafter"/>
</dbReference>
<evidence type="ECO:0000256" key="6">
    <source>
        <dbReference type="ARBA" id="ARBA00022737"/>
    </source>
</evidence>
<dbReference type="Gene3D" id="1.10.167.10">
    <property type="entry name" value="Regulator of G-protein Signalling 4, domain 2"/>
    <property type="match status" value="3"/>
</dbReference>
<evidence type="ECO:0000256" key="14">
    <source>
        <dbReference type="SAM" id="MobiDB-lite"/>
    </source>
</evidence>
<dbReference type="InterPro" id="IPR016137">
    <property type="entry name" value="RGS"/>
</dbReference>
<reference evidence="16" key="3">
    <citation type="submission" date="2025-09" db="UniProtKB">
        <authorList>
            <consortium name="Ensembl"/>
        </authorList>
    </citation>
    <scope>IDENTIFICATION</scope>
</reference>
<keyword evidence="6" id="KW-0677">Repeat</keyword>
<evidence type="ECO:0000256" key="11">
    <source>
        <dbReference type="ARBA" id="ARBA00069977"/>
    </source>
</evidence>
<dbReference type="FunFam" id="1.10.167.10:FF:000018">
    <property type="entry name" value="A-kinase anchor protein 10, mitochondrial"/>
    <property type="match status" value="1"/>
</dbReference>
<dbReference type="InterPro" id="IPR037719">
    <property type="entry name" value="AKAP10_AKB_dom"/>
</dbReference>
<sequence>MRGAGPSPRQSPRALRPDPGPAMSFFRRKVKGKEQEKTSDVKSIKASISVHSPQKSTKNHALLEAAGPSHVAINAISANMDSSSSRTATLKKQPSHMEAAHFGDLGRSCLDYQTQETKSSLSKTLEQVLRDPVVLPYFIQFMELRRMEHLVKFWLEAESFHSTTWSRIRAHSLNTVKQSSLAEPVSPSKKHETTTSFVTESLDKRLEDSSSAQLLVTQSEGIGLNNRTSNIQNHLLLARECDSAHSLHLDMARAGAHQLSMETPEATSRLLVASRNSPSSPLKELSGKLMKSIEQDAVNTFTKYISPDAAKPIPITEAMRNDIIAKICGEDGQVDPNCFVVAQSIVFRAMEQEHFSEFLRSHHFCKYQIEVLTSGTVYLADILFCESALFYFSEYMEKEDAVNILQFWLAADNFQSQLAAKKGQYDGQEAQNDAMILYDKYFSLQATHPLGFDDVVRLEIESNICREGGPLPNCFTTPLRQAWTTMEKSSMKRASVRILKNFDEAIVVDAASLDPESLYQRTYAGKMTFGRVSDLGQFIRESEPEPDVKKSKGSMFSQAMKKWVQGNTDEAQEELAWKIAKMIVSDVMQQAQYDQPLERSTKL</sequence>
<comment type="function">
    <text evidence="10">Differentially targeted protein that binds to type I and II regulatory subunits of protein kinase A and anchors them to the mitochondria or the plasma membrane. Although the physiological relevance between PKA and AKAPS with mitochondria is not fully understood, one idea is that BAD, a proapoptotic member, is phosphorylated and inactivated by mitochondria-anchored PKA. It cannot be excluded too that it may facilitate PKA as well as G protein signal transduction, by acting as an adapter for assembling multiprotein complexes. With its RGS domain, it could lead to the interaction to G-alpha proteins, providing a link between the signaling machinery and the downstream kinase.</text>
</comment>
<reference evidence="16 17" key="1">
    <citation type="submission" date="2019-05" db="EMBL/GenBank/DDBJ databases">
        <title>A Chromosome-scale Meerkat (S. suricatta) Genome Assembly.</title>
        <authorList>
            <person name="Dudchenko O."/>
            <person name="Lieberman Aiden E."/>
            <person name="Tung J."/>
            <person name="Barreiro L.B."/>
            <person name="Clutton-Brock T.H."/>
        </authorList>
    </citation>
    <scope>NUCLEOTIDE SEQUENCE [LARGE SCALE GENOMIC DNA]</scope>
</reference>
<keyword evidence="9" id="KW-0472">Membrane</keyword>
<dbReference type="AlphaFoldDB" id="A0A673V9D2"/>
<dbReference type="InterPro" id="IPR036305">
    <property type="entry name" value="RGS_sf"/>
</dbReference>
<keyword evidence="5" id="KW-0597">Phosphoprotein</keyword>
<comment type="subcellular location">
    <subcellularLocation>
        <location evidence="3">Cytoplasm</location>
    </subcellularLocation>
    <subcellularLocation>
        <location evidence="2">Membrane</location>
    </subcellularLocation>
    <subcellularLocation>
        <location evidence="1">Mitochondrion</location>
    </subcellularLocation>
</comment>
<evidence type="ECO:0000256" key="3">
    <source>
        <dbReference type="ARBA" id="ARBA00004496"/>
    </source>
</evidence>
<dbReference type="Proteomes" id="UP000472268">
    <property type="component" value="Chromosome 17"/>
</dbReference>
<evidence type="ECO:0000256" key="10">
    <source>
        <dbReference type="ARBA" id="ARBA00055118"/>
    </source>
</evidence>
<evidence type="ECO:0000256" key="9">
    <source>
        <dbReference type="ARBA" id="ARBA00023136"/>
    </source>
</evidence>
<reference evidence="16" key="2">
    <citation type="submission" date="2025-08" db="UniProtKB">
        <authorList>
            <consortium name="Ensembl"/>
        </authorList>
    </citation>
    <scope>IDENTIFICATION</scope>
</reference>
<dbReference type="SUPFAM" id="SSF48097">
    <property type="entry name" value="Regulator of G-protein signaling, RGS"/>
    <property type="match status" value="2"/>
</dbReference>
<accession>A0A673V9D2</accession>
<dbReference type="CDD" id="cd08721">
    <property type="entry name" value="RGS_AKAP2_2"/>
    <property type="match status" value="1"/>
</dbReference>
<dbReference type="PROSITE" id="PS50132">
    <property type="entry name" value="RGS"/>
    <property type="match status" value="2"/>
</dbReference>
<dbReference type="PANTHER" id="PTHR13155:SF1">
    <property type="entry name" value="A-KINASE ANCHOR PROTEIN 10, MITOCHONDRIAL"/>
    <property type="match status" value="1"/>
</dbReference>
<evidence type="ECO:0000256" key="13">
    <source>
        <dbReference type="ARBA" id="ARBA00077652"/>
    </source>
</evidence>
<feature type="domain" description="RGS" evidence="15">
    <location>
        <begin position="124"/>
        <end position="368"/>
    </location>
</feature>